<evidence type="ECO:0000256" key="6">
    <source>
        <dbReference type="PROSITE-ProRule" id="PRU00146"/>
    </source>
</evidence>
<dbReference type="PROSITE" id="PS50016">
    <property type="entry name" value="ZF_PHD_2"/>
    <property type="match status" value="1"/>
</dbReference>
<dbReference type="PANTHER" id="PTHR45838">
    <property type="entry name" value="HISTONE-LYSINE-N-METHYLTRANSFERASE 2 KMT2 FAMILY MEMBER"/>
    <property type="match status" value="1"/>
</dbReference>
<dbReference type="FunFam" id="3.30.40.10:FF:000238">
    <property type="entry name" value="PHD finger family protein"/>
    <property type="match status" value="1"/>
</dbReference>
<dbReference type="InterPro" id="IPR013083">
    <property type="entry name" value="Znf_RING/FYVE/PHD"/>
</dbReference>
<gene>
    <name evidence="9" type="ORF">SASPL_126783</name>
</gene>
<feature type="region of interest" description="Disordered" evidence="7">
    <location>
        <begin position="428"/>
        <end position="490"/>
    </location>
</feature>
<feature type="compositionally biased region" description="Polar residues" evidence="7">
    <location>
        <begin position="742"/>
        <end position="763"/>
    </location>
</feature>
<comment type="caution">
    <text evidence="9">The sequence shown here is derived from an EMBL/GenBank/DDBJ whole genome shotgun (WGS) entry which is preliminary data.</text>
</comment>
<feature type="compositionally biased region" description="Polar residues" evidence="7">
    <location>
        <begin position="645"/>
        <end position="660"/>
    </location>
</feature>
<dbReference type="GO" id="GO:0008270">
    <property type="term" value="F:zinc ion binding"/>
    <property type="evidence" value="ECO:0007669"/>
    <property type="project" value="UniProtKB-KW"/>
</dbReference>
<dbReference type="SMART" id="SM00249">
    <property type="entry name" value="PHD"/>
    <property type="match status" value="3"/>
</dbReference>
<organism evidence="9">
    <name type="scientific">Salvia splendens</name>
    <name type="common">Scarlet sage</name>
    <dbReference type="NCBI Taxonomy" id="180675"/>
    <lineage>
        <taxon>Eukaryota</taxon>
        <taxon>Viridiplantae</taxon>
        <taxon>Streptophyta</taxon>
        <taxon>Embryophyta</taxon>
        <taxon>Tracheophyta</taxon>
        <taxon>Spermatophyta</taxon>
        <taxon>Magnoliopsida</taxon>
        <taxon>eudicotyledons</taxon>
        <taxon>Gunneridae</taxon>
        <taxon>Pentapetalae</taxon>
        <taxon>asterids</taxon>
        <taxon>lamiids</taxon>
        <taxon>Lamiales</taxon>
        <taxon>Lamiaceae</taxon>
        <taxon>Nepetoideae</taxon>
        <taxon>Mentheae</taxon>
        <taxon>Salviinae</taxon>
        <taxon>Salvia</taxon>
        <taxon>Salvia subgen. Calosphace</taxon>
        <taxon>core Calosphace</taxon>
    </lineage>
</organism>
<dbReference type="Proteomes" id="UP000298416">
    <property type="component" value="Unassembled WGS sequence"/>
</dbReference>
<evidence type="ECO:0000256" key="2">
    <source>
        <dbReference type="ARBA" id="ARBA00022771"/>
    </source>
</evidence>
<evidence type="ECO:0000256" key="1">
    <source>
        <dbReference type="ARBA" id="ARBA00022723"/>
    </source>
</evidence>
<evidence type="ECO:0000256" key="3">
    <source>
        <dbReference type="ARBA" id="ARBA00022833"/>
    </source>
</evidence>
<reference evidence="9" key="2">
    <citation type="submission" date="2020-08" db="EMBL/GenBank/DDBJ databases">
        <title>Plant Genome Project.</title>
        <authorList>
            <person name="Zhang R.-G."/>
        </authorList>
    </citation>
    <scope>NUCLEOTIDE SEQUENCE</scope>
    <source>
        <strain evidence="9">Huo1</strain>
        <tissue evidence="9">Leaf</tissue>
    </source>
</reference>
<dbReference type="InterPro" id="IPR019787">
    <property type="entry name" value="Znf_PHD-finger"/>
</dbReference>
<feature type="compositionally biased region" description="Low complexity" evidence="7">
    <location>
        <begin position="688"/>
        <end position="701"/>
    </location>
</feature>
<dbReference type="Pfam" id="PF00628">
    <property type="entry name" value="PHD"/>
    <property type="match status" value="1"/>
</dbReference>
<evidence type="ECO:0000256" key="4">
    <source>
        <dbReference type="ARBA" id="ARBA00023015"/>
    </source>
</evidence>
<evidence type="ECO:0000313" key="9">
    <source>
        <dbReference type="EMBL" id="KAG6414066.1"/>
    </source>
</evidence>
<protein>
    <recommendedName>
        <fullName evidence="8">PHD-type domain-containing protein</fullName>
    </recommendedName>
</protein>
<feature type="compositionally biased region" description="Basic residues" evidence="7">
    <location>
        <begin position="437"/>
        <end position="458"/>
    </location>
</feature>
<keyword evidence="3" id="KW-0862">Zinc</keyword>
<feature type="domain" description="PHD-type" evidence="8">
    <location>
        <begin position="292"/>
        <end position="351"/>
    </location>
</feature>
<evidence type="ECO:0000256" key="7">
    <source>
        <dbReference type="SAM" id="MobiDB-lite"/>
    </source>
</evidence>
<evidence type="ECO:0000259" key="8">
    <source>
        <dbReference type="PROSITE" id="PS50016"/>
    </source>
</evidence>
<dbReference type="AlphaFoldDB" id="A0A8X8XHM0"/>
<dbReference type="InterPro" id="IPR011011">
    <property type="entry name" value="Znf_FYVE_PHD"/>
</dbReference>
<dbReference type="EMBL" id="PNBA02000009">
    <property type="protein sequence ID" value="KAG6414066.1"/>
    <property type="molecule type" value="Genomic_DNA"/>
</dbReference>
<dbReference type="GO" id="GO:0042800">
    <property type="term" value="F:histone H3K4 methyltransferase activity"/>
    <property type="evidence" value="ECO:0007669"/>
    <property type="project" value="TreeGrafter"/>
</dbReference>
<sequence length="875" mass="95017">MAFHVACPITCRKICFCALGFAGPLRGDKGKGDFLQEVARVEQFLKDPWLIKARENATVQVKVPKVPVSPALPPPPPLLAADVSAVGVGEEASAQVKRAALQKQAAAASLVAEDYARRFESGDLENAGSVKASAGDAAGEEQGLSTTKVMCRICFSGENDRSERARKMLSCNSCGKKYHRSCLKAWSQNRGSSQSCTEIFSTGVLGLALLAVYVCRRTGDPNKFMFCKRCDGAYHCYCQQPPHKNVSHGPYLCPKHTKCHSCDSTVPGNGLSVRWLLGYTCCDACGRLFGKGNYCPVCLKVYRDSESTPMVCCDICQRWVHCPCDGISDAKYMQFQVDGNLQYVCPTCRGECPLFGFNGFSCQVTNLEEAVQELWKRRDEADKDLIASLRAAAGLPTQEEIFDISPFSDDEESGPISVKNEHGRSLKFSFKGLGNKSPRKSKEHGKKSSHKKYGKKRGKETSLIGGVDTNRSLDGYANDPSGQNTVSNKNDEMHLSHEPASAFYPVAGSLMEDTCMVNEAAASKHKYIDEVSATNVTKASRTIRIKSNKSRAVTNGEEIGSNSGAPKNAQGPKLVIHLGGRSKNTSPLIVQGKAASKGTEDTGQLKQHQEHIDRPNSAVKVGEQKGEVKGIKLHVKEGPLIKLKNASNLGLSNSNITSKHTGGGFSDGHESVSPRNTYSVLGKRSAEESASARSGSEAPASRRIKYSSKGHGDDASVSGDYIDDSSAPTKERKPYLKFKIPKNSNNGNQTVSSNLTIGNQDSLPPSGKDEITYTRGQRSKRRRPAPGDEDSSQWREDSTVKDFTDANWILQKLGKDAAGKRVEVHQPSSNSWHRGTVVEVFEGTPVVSIALDDGKSKCFELGKQGIRFISQKQKH</sequence>
<feature type="region of interest" description="Disordered" evidence="7">
    <location>
        <begin position="547"/>
        <end position="798"/>
    </location>
</feature>
<feature type="compositionally biased region" description="Basic and acidic residues" evidence="7">
    <location>
        <begin position="622"/>
        <end position="639"/>
    </location>
</feature>
<dbReference type="GO" id="GO:0035097">
    <property type="term" value="C:histone methyltransferase complex"/>
    <property type="evidence" value="ECO:0007669"/>
    <property type="project" value="TreeGrafter"/>
</dbReference>
<dbReference type="Gene3D" id="3.30.40.10">
    <property type="entry name" value="Zinc/RING finger domain, C3HC4 (zinc finger)"/>
    <property type="match status" value="3"/>
</dbReference>
<name>A0A8X8XHM0_SALSN</name>
<keyword evidence="5" id="KW-0804">Transcription</keyword>
<evidence type="ECO:0000313" key="10">
    <source>
        <dbReference type="Proteomes" id="UP000298416"/>
    </source>
</evidence>
<dbReference type="GO" id="GO:0045893">
    <property type="term" value="P:positive regulation of DNA-templated transcription"/>
    <property type="evidence" value="ECO:0007669"/>
    <property type="project" value="TreeGrafter"/>
</dbReference>
<accession>A0A8X8XHM0</accession>
<dbReference type="PANTHER" id="PTHR45838:SF4">
    <property type="entry name" value="HISTONE-LYSINE N-METHYLTRANSFERASE TRITHORAX"/>
    <property type="match status" value="1"/>
</dbReference>
<keyword evidence="2 6" id="KW-0863">Zinc-finger</keyword>
<evidence type="ECO:0000256" key="5">
    <source>
        <dbReference type="ARBA" id="ARBA00023163"/>
    </source>
</evidence>
<dbReference type="SUPFAM" id="SSF57903">
    <property type="entry name" value="FYVE/PHD zinc finger"/>
    <property type="match status" value="3"/>
</dbReference>
<keyword evidence="4" id="KW-0805">Transcription regulation</keyword>
<keyword evidence="1" id="KW-0479">Metal-binding</keyword>
<dbReference type="InterPro" id="IPR001965">
    <property type="entry name" value="Znf_PHD"/>
</dbReference>
<dbReference type="FunFam" id="3.30.40.10:FF:000721">
    <property type="entry name" value="Os12g0527800 protein"/>
    <property type="match status" value="1"/>
</dbReference>
<proteinExistence type="predicted"/>
<reference evidence="9" key="1">
    <citation type="submission" date="2018-01" db="EMBL/GenBank/DDBJ databases">
        <authorList>
            <person name="Mao J.F."/>
        </authorList>
    </citation>
    <scope>NUCLEOTIDE SEQUENCE</scope>
    <source>
        <strain evidence="9">Huo1</strain>
        <tissue evidence="9">Leaf</tissue>
    </source>
</reference>
<keyword evidence="10" id="KW-1185">Reference proteome</keyword>